<reference evidence="3 4" key="1">
    <citation type="submission" date="2019-04" db="EMBL/GenBank/DDBJ databases">
        <title>Lacinutrix sp. nov., isolated from marine water.</title>
        <authorList>
            <person name="Kim W."/>
        </authorList>
    </citation>
    <scope>NUCLEOTIDE SEQUENCE [LARGE SCALE GENOMIC DNA]</scope>
    <source>
        <strain evidence="3 4">CAU 1491</strain>
    </source>
</reference>
<evidence type="ECO:0000259" key="1">
    <source>
        <dbReference type="Pfam" id="PF00534"/>
    </source>
</evidence>
<gene>
    <name evidence="3" type="ORF">E5167_13800</name>
</gene>
<dbReference type="CDD" id="cd03801">
    <property type="entry name" value="GT4_PimA-like"/>
    <property type="match status" value="1"/>
</dbReference>
<keyword evidence="3" id="KW-0808">Transferase</keyword>
<dbReference type="EMBL" id="SUPL01000008">
    <property type="protein sequence ID" value="TJY32905.1"/>
    <property type="molecule type" value="Genomic_DNA"/>
</dbReference>
<evidence type="ECO:0000313" key="3">
    <source>
        <dbReference type="EMBL" id="TJY32905.1"/>
    </source>
</evidence>
<dbReference type="Pfam" id="PF00534">
    <property type="entry name" value="Glycos_transf_1"/>
    <property type="match status" value="1"/>
</dbReference>
<organism evidence="3 4">
    <name type="scientific">Pontimicrobium aquaticum</name>
    <dbReference type="NCBI Taxonomy" id="2565367"/>
    <lineage>
        <taxon>Bacteria</taxon>
        <taxon>Pseudomonadati</taxon>
        <taxon>Bacteroidota</taxon>
        <taxon>Flavobacteriia</taxon>
        <taxon>Flavobacteriales</taxon>
        <taxon>Flavobacteriaceae</taxon>
        <taxon>Pontimicrobium</taxon>
    </lineage>
</organism>
<feature type="domain" description="Glycosyltransferase subfamily 4-like N-terminal" evidence="2">
    <location>
        <begin position="81"/>
        <end position="176"/>
    </location>
</feature>
<dbReference type="Pfam" id="PF13439">
    <property type="entry name" value="Glyco_transf_4"/>
    <property type="match status" value="1"/>
</dbReference>
<dbReference type="AlphaFoldDB" id="A0A4U0EMU7"/>
<comment type="caution">
    <text evidence="3">The sequence shown here is derived from an EMBL/GenBank/DDBJ whole genome shotgun (WGS) entry which is preliminary data.</text>
</comment>
<sequence length="366" mass="42629">MHKGNYIAVVCNYQIKNNRIGSMDRFFIAFNKACIDNGYVVDWFFPKSKKNELYNEVNFYSDIDSNVETLFLNHISKTKASYNYVFTHFIELFTPFYKKVKQKLDCKIIAVDHMSRPIDGFTLKKKLKRKAKFFMNGKYIDKIIAVSQYIKSQNLKDYSYTLKSKIDVIYNGIDIKLYHKTSQQKSKKSSKFRFIVVSHLVFEKGIQDLIYAASKLDKEILNSIIVDVYGEGVYKPKLMDLVTTLKLEDIISFKGSVGNLYTLYNKYDFMIQPTYMEAFSLSILESLCSYIPVITTLVGGNVEIIKNSINGFLFEPKNIEELKEILIGVCNNKLELKESNIYKEIRSKYTLDIMVNNYLKLIKRCT</sequence>
<dbReference type="OrthoDB" id="9787111at2"/>
<evidence type="ECO:0000259" key="2">
    <source>
        <dbReference type="Pfam" id="PF13439"/>
    </source>
</evidence>
<dbReference type="GO" id="GO:0016757">
    <property type="term" value="F:glycosyltransferase activity"/>
    <property type="evidence" value="ECO:0007669"/>
    <property type="project" value="InterPro"/>
</dbReference>
<dbReference type="Gene3D" id="3.40.50.2000">
    <property type="entry name" value="Glycogen Phosphorylase B"/>
    <property type="match status" value="2"/>
</dbReference>
<name>A0A4U0EMU7_9FLAO</name>
<dbReference type="InterPro" id="IPR001296">
    <property type="entry name" value="Glyco_trans_1"/>
</dbReference>
<dbReference type="SUPFAM" id="SSF53756">
    <property type="entry name" value="UDP-Glycosyltransferase/glycogen phosphorylase"/>
    <property type="match status" value="1"/>
</dbReference>
<dbReference type="RefSeq" id="WP_136844749.1">
    <property type="nucleotide sequence ID" value="NZ_SUPL01000008.1"/>
</dbReference>
<dbReference type="Proteomes" id="UP000307657">
    <property type="component" value="Unassembled WGS sequence"/>
</dbReference>
<dbReference type="PANTHER" id="PTHR12526:SF630">
    <property type="entry name" value="GLYCOSYLTRANSFERASE"/>
    <property type="match status" value="1"/>
</dbReference>
<evidence type="ECO:0000313" key="4">
    <source>
        <dbReference type="Proteomes" id="UP000307657"/>
    </source>
</evidence>
<keyword evidence="4" id="KW-1185">Reference proteome</keyword>
<proteinExistence type="predicted"/>
<accession>A0A4U0EMU7</accession>
<dbReference type="PANTHER" id="PTHR12526">
    <property type="entry name" value="GLYCOSYLTRANSFERASE"/>
    <property type="match status" value="1"/>
</dbReference>
<protein>
    <submittedName>
        <fullName evidence="3">Glycosyltransferase family 4 protein</fullName>
    </submittedName>
</protein>
<feature type="domain" description="Glycosyl transferase family 1" evidence="1">
    <location>
        <begin position="182"/>
        <end position="338"/>
    </location>
</feature>
<dbReference type="InterPro" id="IPR028098">
    <property type="entry name" value="Glyco_trans_4-like_N"/>
</dbReference>